<gene>
    <name evidence="3" type="ORF">LCGC14_0464040</name>
</gene>
<dbReference type="EMBL" id="LAZR01000482">
    <property type="protein sequence ID" value="KKN67151.1"/>
    <property type="molecule type" value="Genomic_DNA"/>
</dbReference>
<name>A0A0F9V0V2_9ZZZZ</name>
<feature type="transmembrane region" description="Helical" evidence="1">
    <location>
        <begin position="189"/>
        <end position="209"/>
    </location>
</feature>
<comment type="caution">
    <text evidence="3">The sequence shown here is derived from an EMBL/GenBank/DDBJ whole genome shotgun (WGS) entry which is preliminary data.</text>
</comment>
<reference evidence="3" key="1">
    <citation type="journal article" date="2015" name="Nature">
        <title>Complex archaea that bridge the gap between prokaryotes and eukaryotes.</title>
        <authorList>
            <person name="Spang A."/>
            <person name="Saw J.H."/>
            <person name="Jorgensen S.L."/>
            <person name="Zaremba-Niedzwiedzka K."/>
            <person name="Martijn J."/>
            <person name="Lind A.E."/>
            <person name="van Eijk R."/>
            <person name="Schleper C."/>
            <person name="Guy L."/>
            <person name="Ettema T.J."/>
        </authorList>
    </citation>
    <scope>NUCLEOTIDE SEQUENCE</scope>
</reference>
<feature type="domain" description="SMODS and SLOG-associating 2TM effector" evidence="2">
    <location>
        <begin position="31"/>
        <end position="207"/>
    </location>
</feature>
<evidence type="ECO:0000313" key="3">
    <source>
        <dbReference type="EMBL" id="KKN67151.1"/>
    </source>
</evidence>
<keyword evidence="1" id="KW-0812">Transmembrane</keyword>
<proteinExistence type="predicted"/>
<protein>
    <recommendedName>
        <fullName evidence="2">SMODS and SLOG-associating 2TM effector domain-containing protein</fullName>
    </recommendedName>
</protein>
<sequence length="214" mass="25176">MSTSTACYLKVSTPILSFLREFYYMDSKLSKNISSLSDQIWFTRKCRIRASERLLSNYFHSNLILVWYSFLTFSFSVYLIKNPDFFNLNTDIIMVLTTGAVFTLSLFIPQLNLKARYEKLKKNYIEMQGLVSELSLCDSKNNFFEIQGDYQALLDSVENHRPFDMLYFVHFEADKNCSRNLSFFEVLRLYVYVFVRTSFITLAYTLPVFCVVSL</sequence>
<dbReference type="NCBIfam" id="NF033631">
    <property type="entry name" value="SLATT_5"/>
    <property type="match status" value="1"/>
</dbReference>
<keyword evidence="1" id="KW-1133">Transmembrane helix</keyword>
<dbReference type="AlphaFoldDB" id="A0A0F9V0V2"/>
<feature type="transmembrane region" description="Helical" evidence="1">
    <location>
        <begin position="92"/>
        <end position="113"/>
    </location>
</feature>
<evidence type="ECO:0000256" key="1">
    <source>
        <dbReference type="SAM" id="Phobius"/>
    </source>
</evidence>
<feature type="transmembrane region" description="Helical" evidence="1">
    <location>
        <begin position="58"/>
        <end position="80"/>
    </location>
</feature>
<dbReference type="InterPro" id="IPR041115">
    <property type="entry name" value="SLATT_5"/>
</dbReference>
<accession>A0A0F9V0V2</accession>
<keyword evidence="1" id="KW-0472">Membrane</keyword>
<organism evidence="3">
    <name type="scientific">marine sediment metagenome</name>
    <dbReference type="NCBI Taxonomy" id="412755"/>
    <lineage>
        <taxon>unclassified sequences</taxon>
        <taxon>metagenomes</taxon>
        <taxon>ecological metagenomes</taxon>
    </lineage>
</organism>
<dbReference type="Pfam" id="PF18160">
    <property type="entry name" value="SLATT_5"/>
    <property type="match status" value="1"/>
</dbReference>
<evidence type="ECO:0000259" key="2">
    <source>
        <dbReference type="Pfam" id="PF18160"/>
    </source>
</evidence>